<evidence type="ECO:0000313" key="2">
    <source>
        <dbReference type="Proteomes" id="UP000614200"/>
    </source>
</evidence>
<dbReference type="RefSeq" id="WP_194701540.1">
    <property type="nucleotide sequence ID" value="NZ_JADKNH010000005.1"/>
</dbReference>
<sequence length="277" mass="31219">MGRKLLSMAISLLIILNMGMVFGIETKQPPSISAGELIIAEPVSDILYENKPVFLNVNISAKAKVNVQEHPLNLTLVKLEDKLPFAEELDKNLNIPIIKLSSSALLKESPSVLYVVVDPALEKTENTDDYKIETEIINKYFKMAEEISALNAEILSANKKYKLDALTEVSLSKSSEEVKKAYKTWIANKAVLLKQKKDFEQVQATYLSLFEVNILEDQVDKLSYLKEVGKLDIGKYKLRFTDDDGIFIKEMVFEVVKEDDTLKAITPTINVNDNTEK</sequence>
<accession>A0ABR9ZS63</accession>
<dbReference type="Proteomes" id="UP000614200">
    <property type="component" value="Unassembled WGS sequence"/>
</dbReference>
<comment type="caution">
    <text evidence="1">The sequence shown here is derived from an EMBL/GenBank/DDBJ whole genome shotgun (WGS) entry which is preliminary data.</text>
</comment>
<keyword evidence="2" id="KW-1185">Reference proteome</keyword>
<evidence type="ECO:0000313" key="1">
    <source>
        <dbReference type="EMBL" id="MBF4693298.1"/>
    </source>
</evidence>
<name>A0ABR9ZS63_9FIRM</name>
<organism evidence="1 2">
    <name type="scientific">Fusibacter ferrireducens</name>
    <dbReference type="NCBI Taxonomy" id="2785058"/>
    <lineage>
        <taxon>Bacteria</taxon>
        <taxon>Bacillati</taxon>
        <taxon>Bacillota</taxon>
        <taxon>Clostridia</taxon>
        <taxon>Eubacteriales</taxon>
        <taxon>Eubacteriales Family XII. Incertae Sedis</taxon>
        <taxon>Fusibacter</taxon>
    </lineage>
</organism>
<dbReference type="EMBL" id="JADKNH010000005">
    <property type="protein sequence ID" value="MBF4693298.1"/>
    <property type="molecule type" value="Genomic_DNA"/>
</dbReference>
<proteinExistence type="predicted"/>
<protein>
    <submittedName>
        <fullName evidence="1">Uncharacterized protein</fullName>
    </submittedName>
</protein>
<reference evidence="1 2" key="1">
    <citation type="submission" date="2020-11" db="EMBL/GenBank/DDBJ databases">
        <title>Fusibacter basophilias sp. nov.</title>
        <authorList>
            <person name="Qiu D."/>
        </authorList>
    </citation>
    <scope>NUCLEOTIDE SEQUENCE [LARGE SCALE GENOMIC DNA]</scope>
    <source>
        <strain evidence="1 2">Q10-2</strain>
    </source>
</reference>
<gene>
    <name evidence="1" type="ORF">ISU02_09210</name>
</gene>